<name>A0A4Y7L4H6_PAPSO</name>
<dbReference type="AlphaFoldDB" id="A0A4Y7L4H6"/>
<accession>A0A4Y7L4H6</accession>
<evidence type="ECO:0000313" key="2">
    <source>
        <dbReference type="Proteomes" id="UP000316621"/>
    </source>
</evidence>
<organism evidence="1 2">
    <name type="scientific">Papaver somniferum</name>
    <name type="common">Opium poppy</name>
    <dbReference type="NCBI Taxonomy" id="3469"/>
    <lineage>
        <taxon>Eukaryota</taxon>
        <taxon>Viridiplantae</taxon>
        <taxon>Streptophyta</taxon>
        <taxon>Embryophyta</taxon>
        <taxon>Tracheophyta</taxon>
        <taxon>Spermatophyta</taxon>
        <taxon>Magnoliopsida</taxon>
        <taxon>Ranunculales</taxon>
        <taxon>Papaveraceae</taxon>
        <taxon>Papaveroideae</taxon>
        <taxon>Papaver</taxon>
    </lineage>
</organism>
<gene>
    <name evidence="1" type="ORF">C5167_042668</name>
</gene>
<dbReference type="Proteomes" id="UP000316621">
    <property type="component" value="Chromosome 10"/>
</dbReference>
<evidence type="ECO:0000313" key="1">
    <source>
        <dbReference type="EMBL" id="RZC80086.1"/>
    </source>
</evidence>
<dbReference type="Gramene" id="RZC80086">
    <property type="protein sequence ID" value="RZC80086"/>
    <property type="gene ID" value="C5167_042668"/>
</dbReference>
<proteinExistence type="predicted"/>
<sequence>MINSWSWSMDPRRYSKRVARSHRKAMPRKGTMMSCSYSAIFRWHNYLNQENKRDGWTVEAELALMNG</sequence>
<dbReference type="EMBL" id="CM010724">
    <property type="protein sequence ID" value="RZC80086.1"/>
    <property type="molecule type" value="Genomic_DNA"/>
</dbReference>
<protein>
    <submittedName>
        <fullName evidence="1">Uncharacterized protein</fullName>
    </submittedName>
</protein>
<keyword evidence="2" id="KW-1185">Reference proteome</keyword>
<feature type="non-terminal residue" evidence="1">
    <location>
        <position position="67"/>
    </location>
</feature>
<reference evidence="1 2" key="1">
    <citation type="journal article" date="2018" name="Science">
        <title>The opium poppy genome and morphinan production.</title>
        <authorList>
            <person name="Guo L."/>
            <person name="Winzer T."/>
            <person name="Yang X."/>
            <person name="Li Y."/>
            <person name="Ning Z."/>
            <person name="He Z."/>
            <person name="Teodor R."/>
            <person name="Lu Y."/>
            <person name="Bowser T.A."/>
            <person name="Graham I.A."/>
            <person name="Ye K."/>
        </authorList>
    </citation>
    <scope>NUCLEOTIDE SEQUENCE [LARGE SCALE GENOMIC DNA]</scope>
    <source>
        <strain evidence="2">cv. HN1</strain>
        <tissue evidence="1">Leaves</tissue>
    </source>
</reference>